<evidence type="ECO:0000313" key="1">
    <source>
        <dbReference type="EMBL" id="RYR59405.1"/>
    </source>
</evidence>
<organism evidence="1 2">
    <name type="scientific">Arachis hypogaea</name>
    <name type="common">Peanut</name>
    <dbReference type="NCBI Taxonomy" id="3818"/>
    <lineage>
        <taxon>Eukaryota</taxon>
        <taxon>Viridiplantae</taxon>
        <taxon>Streptophyta</taxon>
        <taxon>Embryophyta</taxon>
        <taxon>Tracheophyta</taxon>
        <taxon>Spermatophyta</taxon>
        <taxon>Magnoliopsida</taxon>
        <taxon>eudicotyledons</taxon>
        <taxon>Gunneridae</taxon>
        <taxon>Pentapetalae</taxon>
        <taxon>rosids</taxon>
        <taxon>fabids</taxon>
        <taxon>Fabales</taxon>
        <taxon>Fabaceae</taxon>
        <taxon>Papilionoideae</taxon>
        <taxon>50 kb inversion clade</taxon>
        <taxon>dalbergioids sensu lato</taxon>
        <taxon>Dalbergieae</taxon>
        <taxon>Pterocarpus clade</taxon>
        <taxon>Arachis</taxon>
    </lineage>
</organism>
<comment type="caution">
    <text evidence="1">The sequence shown here is derived from an EMBL/GenBank/DDBJ whole genome shotgun (WGS) entry which is preliminary data.</text>
</comment>
<dbReference type="Gene3D" id="3.20.20.60">
    <property type="entry name" value="Phosphoenolpyruvate-binding domains"/>
    <property type="match status" value="1"/>
</dbReference>
<proteinExistence type="predicted"/>
<keyword evidence="2" id="KW-1185">Reference proteome</keyword>
<gene>
    <name evidence="1" type="ORF">Ahy_A05g025290</name>
</gene>
<accession>A0A445D820</accession>
<dbReference type="AlphaFoldDB" id="A0A445D820"/>
<dbReference type="STRING" id="3818.A0A445D820"/>
<sequence length="105" mass="12306">MLHIQPYLLQIVLANLPDWVSHKTFIIFFIFIFSFETHLFHEQCSRKYSVFMSNTTNFKQRTTLTQLRQKLRNSKSITMVIAYNYPSAVHIDMVGIDICLGDSTT</sequence>
<dbReference type="Proteomes" id="UP000289738">
    <property type="component" value="Chromosome A05"/>
</dbReference>
<protein>
    <recommendedName>
        <fullName evidence="3">3-methyl-2-oxobutanoate hydroxymethyltransferase</fullName>
    </recommendedName>
</protein>
<reference evidence="1 2" key="1">
    <citation type="submission" date="2019-01" db="EMBL/GenBank/DDBJ databases">
        <title>Sequencing of cultivated peanut Arachis hypogaea provides insights into genome evolution and oil improvement.</title>
        <authorList>
            <person name="Chen X."/>
        </authorList>
    </citation>
    <scope>NUCLEOTIDE SEQUENCE [LARGE SCALE GENOMIC DNA]</scope>
    <source>
        <strain evidence="2">cv. Fuhuasheng</strain>
        <tissue evidence="1">Leaves</tissue>
    </source>
</reference>
<evidence type="ECO:0000313" key="2">
    <source>
        <dbReference type="Proteomes" id="UP000289738"/>
    </source>
</evidence>
<name>A0A445D820_ARAHY</name>
<dbReference type="EMBL" id="SDMP01000005">
    <property type="protein sequence ID" value="RYR59405.1"/>
    <property type="molecule type" value="Genomic_DNA"/>
</dbReference>
<evidence type="ECO:0008006" key="3">
    <source>
        <dbReference type="Google" id="ProtNLM"/>
    </source>
</evidence>
<dbReference type="InterPro" id="IPR040442">
    <property type="entry name" value="Pyrv_kinase-like_dom_sf"/>
</dbReference>